<dbReference type="Gene3D" id="1.10.260.40">
    <property type="entry name" value="lambda repressor-like DNA-binding domains"/>
    <property type="match status" value="1"/>
</dbReference>
<dbReference type="Proteomes" id="UP000002255">
    <property type="component" value="Chromosome"/>
</dbReference>
<evidence type="ECO:0000256" key="1">
    <source>
        <dbReference type="SAM" id="MobiDB-lite"/>
    </source>
</evidence>
<dbReference type="InterPro" id="IPR041413">
    <property type="entry name" value="MLTR_LBD"/>
</dbReference>
<keyword evidence="4" id="KW-1185">Reference proteome</keyword>
<evidence type="ECO:0000313" key="3">
    <source>
        <dbReference type="EMBL" id="ACZ29328.1"/>
    </source>
</evidence>
<feature type="region of interest" description="Disordered" evidence="1">
    <location>
        <begin position="288"/>
        <end position="318"/>
    </location>
</feature>
<name>D1BUT7_XYLCX</name>
<evidence type="ECO:0000313" key="4">
    <source>
        <dbReference type="Proteomes" id="UP000002255"/>
    </source>
</evidence>
<dbReference type="PANTHER" id="PTHR35010:SF2">
    <property type="entry name" value="BLL4672 PROTEIN"/>
    <property type="match status" value="1"/>
</dbReference>
<dbReference type="PROSITE" id="PS50943">
    <property type="entry name" value="HTH_CROC1"/>
    <property type="match status" value="1"/>
</dbReference>
<dbReference type="Pfam" id="PF17765">
    <property type="entry name" value="MLTR_LBD"/>
    <property type="match status" value="1"/>
</dbReference>
<dbReference type="PANTHER" id="PTHR35010">
    <property type="entry name" value="BLL4672 PROTEIN-RELATED"/>
    <property type="match status" value="1"/>
</dbReference>
<dbReference type="InterPro" id="IPR001387">
    <property type="entry name" value="Cro/C1-type_HTH"/>
</dbReference>
<dbReference type="CDD" id="cd00093">
    <property type="entry name" value="HTH_XRE"/>
    <property type="match status" value="1"/>
</dbReference>
<dbReference type="RefSeq" id="WP_012877073.1">
    <property type="nucleotide sequence ID" value="NC_013530.1"/>
</dbReference>
<dbReference type="KEGG" id="xce:Xcel_0289"/>
<dbReference type="OrthoDB" id="3518652at2"/>
<dbReference type="eggNOG" id="COG1396">
    <property type="taxonomic scope" value="Bacteria"/>
</dbReference>
<dbReference type="GO" id="GO:0003677">
    <property type="term" value="F:DNA binding"/>
    <property type="evidence" value="ECO:0007669"/>
    <property type="project" value="InterPro"/>
</dbReference>
<dbReference type="SUPFAM" id="SSF47413">
    <property type="entry name" value="lambda repressor-like DNA-binding domains"/>
    <property type="match status" value="1"/>
</dbReference>
<gene>
    <name evidence="3" type="ordered locus">Xcel_0289</name>
</gene>
<dbReference type="Pfam" id="PF13560">
    <property type="entry name" value="HTH_31"/>
    <property type="match status" value="1"/>
</dbReference>
<sequence length="318" mass="34012">MPADIPTDSLGAFLRASRARITPEDAGIPRYGERRRVVGLRREELALLAGVSASYYTRLEQGQSRNASPEVLDALASALQLDDAERAHLGRLAGGRGHRQPARRPTPETVAPALAGLLDSLAAVPALVMGRRSDVLAWNPLGHALLAGHLRPDAPEAAATRPNMATLVFTDVDTRELYADWRAKSRAVVGNLRLTAGQHPDDPELASLVGRLTMTSTEFASLWADHQVQACATADYALHHPLVGDLTVTQQTLRSIDRPDQTLVTHTTPAGSPSAEAITLLAQLVGDRPSHHTAPPRTAQQHPDSPGVVPSRLLNGRG</sequence>
<dbReference type="InterPro" id="IPR010982">
    <property type="entry name" value="Lambda_DNA-bd_dom_sf"/>
</dbReference>
<dbReference type="EMBL" id="CP001821">
    <property type="protein sequence ID" value="ACZ29328.1"/>
    <property type="molecule type" value="Genomic_DNA"/>
</dbReference>
<accession>D1BUT7</accession>
<reference evidence="4" key="1">
    <citation type="submission" date="2009-11" db="EMBL/GenBank/DDBJ databases">
        <title>The complete chromosome of Xylanimonas cellulosilytica DSM 15894.</title>
        <authorList>
            <consortium name="US DOE Joint Genome Institute (JGI-PGF)"/>
            <person name="Lucas S."/>
            <person name="Copeland A."/>
            <person name="Lapidus A."/>
            <person name="Glavina del Rio T."/>
            <person name="Dalin E."/>
            <person name="Tice H."/>
            <person name="Bruce D."/>
            <person name="Goodwin L."/>
            <person name="Pitluck S."/>
            <person name="Kyrpides N."/>
            <person name="Mavromatis K."/>
            <person name="Ivanova N."/>
            <person name="Mikhailova N."/>
            <person name="Foster B."/>
            <person name="Clum A."/>
            <person name="Brettin T."/>
            <person name="Detter J.C."/>
            <person name="Han C."/>
            <person name="Larimer F."/>
            <person name="Land M."/>
            <person name="Hauser L."/>
            <person name="Markowitz V."/>
            <person name="Cheng J.F."/>
            <person name="Hugenholtz P."/>
            <person name="Woyke T."/>
            <person name="Wu D."/>
            <person name="Gehrich-Schroeter G."/>
            <person name="Schneider S."/>
            <person name="Pukall S.R."/>
            <person name="Klenk H.P."/>
            <person name="Eisen J.A."/>
        </authorList>
    </citation>
    <scope>NUCLEOTIDE SEQUENCE [LARGE SCALE GENOMIC DNA]</scope>
    <source>
        <strain evidence="4">DSM 15894 / CECT 5975 / LMG 20990 / XIL07</strain>
    </source>
</reference>
<feature type="domain" description="HTH cro/C1-type" evidence="2">
    <location>
        <begin position="39"/>
        <end position="86"/>
    </location>
</feature>
<dbReference type="STRING" id="446471.Xcel_0289"/>
<dbReference type="SMART" id="SM00530">
    <property type="entry name" value="HTH_XRE"/>
    <property type="match status" value="1"/>
</dbReference>
<dbReference type="HOGENOM" id="CLU_057862_1_0_11"/>
<protein>
    <submittedName>
        <fullName evidence="3">Transcriptional regulator, XRE family</fullName>
    </submittedName>
</protein>
<evidence type="ECO:0000259" key="2">
    <source>
        <dbReference type="PROSITE" id="PS50943"/>
    </source>
</evidence>
<dbReference type="AlphaFoldDB" id="D1BUT7"/>
<organism evidence="3 4">
    <name type="scientific">Xylanimonas cellulosilytica (strain DSM 15894 / JCM 12276 / CECT 5975 / KCTC 9989 / LMG 20990 / NBRC 107835 / XIL07)</name>
    <dbReference type="NCBI Taxonomy" id="446471"/>
    <lineage>
        <taxon>Bacteria</taxon>
        <taxon>Bacillati</taxon>
        <taxon>Actinomycetota</taxon>
        <taxon>Actinomycetes</taxon>
        <taxon>Micrococcales</taxon>
        <taxon>Promicromonosporaceae</taxon>
        <taxon>Xylanimonas</taxon>
    </lineage>
</organism>
<reference evidence="3 4" key="2">
    <citation type="journal article" date="2010" name="Stand. Genomic Sci.">
        <title>Complete genome sequence of Xylanimonas cellulosilytica type strain (XIL07).</title>
        <authorList>
            <person name="Foster B."/>
            <person name="Pukall R."/>
            <person name="Abt B."/>
            <person name="Nolan M."/>
            <person name="Glavina Del Rio T."/>
            <person name="Chen F."/>
            <person name="Lucas S."/>
            <person name="Tice H."/>
            <person name="Pitluck S."/>
            <person name="Cheng J.-F."/>
            <person name="Chertkov O."/>
            <person name="Brettin T."/>
            <person name="Han C."/>
            <person name="Detter J.C."/>
            <person name="Bruce D."/>
            <person name="Goodwin L."/>
            <person name="Ivanova N."/>
            <person name="Mavromatis K."/>
            <person name="Pati A."/>
            <person name="Mikhailova N."/>
            <person name="Chen A."/>
            <person name="Palaniappan K."/>
            <person name="Land M."/>
            <person name="Hauser L."/>
            <person name="Chang Y.-J."/>
            <person name="Jeffries C.D."/>
            <person name="Chain P."/>
            <person name="Rohde M."/>
            <person name="Goeker M."/>
            <person name="Bristow J."/>
            <person name="Eisen J.A."/>
            <person name="Markowitz V."/>
            <person name="Hugenholtz P."/>
            <person name="Kyrpides N.C."/>
            <person name="Klenk H.-P."/>
            <person name="Lapidus A."/>
        </authorList>
    </citation>
    <scope>NUCLEOTIDE SEQUENCE [LARGE SCALE GENOMIC DNA]</scope>
    <source>
        <strain evidence="4">DSM 15894 / CECT 5975 / LMG 20990 / XIL07</strain>
    </source>
</reference>
<dbReference type="Gene3D" id="3.30.450.180">
    <property type="match status" value="1"/>
</dbReference>
<proteinExistence type="predicted"/>